<evidence type="ECO:0000313" key="15">
    <source>
        <dbReference type="Proteomes" id="UP000006039"/>
    </source>
</evidence>
<evidence type="ECO:0000313" key="13">
    <source>
        <dbReference type="EMBL" id="EJT73601.1"/>
    </source>
</evidence>
<dbReference type="HOGENOM" id="CLU_016134_0_0_1"/>
<reference evidence="14" key="5">
    <citation type="submission" date="2018-04" db="UniProtKB">
        <authorList>
            <consortium name="EnsemblFungi"/>
        </authorList>
    </citation>
    <scope>IDENTIFICATION</scope>
    <source>
        <strain evidence="14">R3-111a-1</strain>
    </source>
</reference>
<feature type="transmembrane region" description="Helical" evidence="11">
    <location>
        <begin position="53"/>
        <end position="73"/>
    </location>
</feature>
<dbReference type="OrthoDB" id="167398at2759"/>
<evidence type="ECO:0000256" key="5">
    <source>
        <dbReference type="ARBA" id="ARBA00022982"/>
    </source>
</evidence>
<comment type="similarity">
    <text evidence="2">Belongs to the ferric reductase (FRE) family.</text>
</comment>
<feature type="region of interest" description="Disordered" evidence="10">
    <location>
        <begin position="570"/>
        <end position="589"/>
    </location>
</feature>
<organism evidence="13">
    <name type="scientific">Gaeumannomyces tritici (strain R3-111a-1)</name>
    <name type="common">Wheat and barley take-all root rot fungus</name>
    <name type="synonym">Gaeumannomyces graminis var. tritici</name>
    <dbReference type="NCBI Taxonomy" id="644352"/>
    <lineage>
        <taxon>Eukaryota</taxon>
        <taxon>Fungi</taxon>
        <taxon>Dikarya</taxon>
        <taxon>Ascomycota</taxon>
        <taxon>Pezizomycotina</taxon>
        <taxon>Sordariomycetes</taxon>
        <taxon>Sordariomycetidae</taxon>
        <taxon>Magnaporthales</taxon>
        <taxon>Magnaporthaceae</taxon>
        <taxon>Gaeumannomyces</taxon>
    </lineage>
</organism>
<dbReference type="InterPro" id="IPR017927">
    <property type="entry name" value="FAD-bd_FR_type"/>
</dbReference>
<evidence type="ECO:0000256" key="6">
    <source>
        <dbReference type="ARBA" id="ARBA00022989"/>
    </source>
</evidence>
<sequence length="678" mass="73871">MATPLAARHIQDFSNASSVEPHWGYADRVVPCVNDKGSCEYLDLVYGGHDLGMLYMGIMWLTILGVLAAWAVARRTFPSVAANDSTRADGETQTAGSRRESAIVRARNAVASASRRSLLPESARFIFGHTTRLQITTLAVIIAYLTVITFIGLEYRMWLTPVASVPGLYQTRSSLGPWSDRIGVVAYALTPLSVLLASRESLLSVLTGVPYQSFVFLHRWLGYVILLQSVLHTIGWVVIEARLYQPQPKVWDNFVVQPYIIWGFVAMVLLTILFLLSTKWAIRAFGYEFFRKAHYVLAMVYIGACYAHWAALQCFLVPGLVSWFVDRGARLVRSALLHYNYLPDGSVGFASASATVQRFEDAEGGDVIRLDFVHPQRPWAVGKHFFLCFPELSIWQSHPMTPLSVPATSGPTPDGGRTNPAVGSLHSYVVRAKAGETRKLAELCVKKLAGDAKDEKGKPLDPKVSVVLTGPYGQAITGDSLTPETNILCVAGGTGITFVLPVLLELARSRPAASGRKVELLWAIRHERDMEWVRPELDELLAAAQSHGVHVDVFLTRDPKARTKVAVASGSKEDALAGSSPSSASVSSGEEVNEVGELAVHRPATVEVPAARRPDVAAAVERFVAGTARGPTAVFASGPLSMVGELRAAVARANDGAKVWRGDGRFDVRLVSDDRVEW</sequence>
<dbReference type="InterPro" id="IPR051410">
    <property type="entry name" value="Ferric/Cupric_Reductase"/>
</dbReference>
<reference evidence="15" key="1">
    <citation type="submission" date="2010-07" db="EMBL/GenBank/DDBJ databases">
        <title>The genome sequence of Gaeumannomyces graminis var. tritici strain R3-111a-1.</title>
        <authorList>
            <consortium name="The Broad Institute Genome Sequencing Platform"/>
            <person name="Ma L.-J."/>
            <person name="Dead R."/>
            <person name="Young S."/>
            <person name="Zeng Q."/>
            <person name="Koehrsen M."/>
            <person name="Alvarado L."/>
            <person name="Berlin A."/>
            <person name="Chapman S.B."/>
            <person name="Chen Z."/>
            <person name="Freedman E."/>
            <person name="Gellesch M."/>
            <person name="Goldberg J."/>
            <person name="Griggs A."/>
            <person name="Gujja S."/>
            <person name="Heilman E.R."/>
            <person name="Heiman D."/>
            <person name="Hepburn T."/>
            <person name="Howarth C."/>
            <person name="Jen D."/>
            <person name="Larson L."/>
            <person name="Mehta T."/>
            <person name="Neiman D."/>
            <person name="Pearson M."/>
            <person name="Roberts A."/>
            <person name="Saif S."/>
            <person name="Shea T."/>
            <person name="Shenoy N."/>
            <person name="Sisk P."/>
            <person name="Stolte C."/>
            <person name="Sykes S."/>
            <person name="Walk T."/>
            <person name="White J."/>
            <person name="Yandava C."/>
            <person name="Haas B."/>
            <person name="Nusbaum C."/>
            <person name="Birren B."/>
        </authorList>
    </citation>
    <scope>NUCLEOTIDE SEQUENCE [LARGE SCALE GENOMIC DNA]</scope>
    <source>
        <strain evidence="15">R3-111a-1</strain>
    </source>
</reference>
<dbReference type="SUPFAM" id="SSF52343">
    <property type="entry name" value="Ferredoxin reductase-like, C-terminal NADP-linked domain"/>
    <property type="match status" value="1"/>
</dbReference>
<keyword evidence="4 11" id="KW-0812">Transmembrane</keyword>
<keyword evidence="8" id="KW-0406">Ion transport</keyword>
<keyword evidence="6 11" id="KW-1133">Transmembrane helix</keyword>
<dbReference type="EMBL" id="GL385398">
    <property type="protein sequence ID" value="EJT73601.1"/>
    <property type="molecule type" value="Genomic_DNA"/>
</dbReference>
<evidence type="ECO:0000259" key="12">
    <source>
        <dbReference type="PROSITE" id="PS51384"/>
    </source>
</evidence>
<dbReference type="InterPro" id="IPR039261">
    <property type="entry name" value="FNR_nucleotide-bd"/>
</dbReference>
<reference evidence="13" key="3">
    <citation type="submission" date="2010-09" db="EMBL/GenBank/DDBJ databases">
        <title>Annotation of Gaeumannomyces graminis var. tritici R3-111a-1.</title>
        <authorList>
            <consortium name="The Broad Institute Genome Sequencing Platform"/>
            <person name="Ma L.-J."/>
            <person name="Dead R."/>
            <person name="Young S.K."/>
            <person name="Zeng Q."/>
            <person name="Gargeya S."/>
            <person name="Fitzgerald M."/>
            <person name="Haas B."/>
            <person name="Abouelleil A."/>
            <person name="Alvarado L."/>
            <person name="Arachchi H.M."/>
            <person name="Berlin A."/>
            <person name="Brown A."/>
            <person name="Chapman S.B."/>
            <person name="Chen Z."/>
            <person name="Dunbar C."/>
            <person name="Freedman E."/>
            <person name="Gearin G."/>
            <person name="Gellesch M."/>
            <person name="Goldberg J."/>
            <person name="Griggs A."/>
            <person name="Gujja S."/>
            <person name="Heiman D."/>
            <person name="Howarth C."/>
            <person name="Larson L."/>
            <person name="Lui A."/>
            <person name="MacDonald P.J.P."/>
            <person name="Mehta T."/>
            <person name="Montmayeur A."/>
            <person name="Murphy C."/>
            <person name="Neiman D."/>
            <person name="Pearson M."/>
            <person name="Priest M."/>
            <person name="Roberts A."/>
            <person name="Saif S."/>
            <person name="Shea T."/>
            <person name="Shenoy N."/>
            <person name="Sisk P."/>
            <person name="Stolte C."/>
            <person name="Sykes S."/>
            <person name="Yandava C."/>
            <person name="Wortman J."/>
            <person name="Nusbaum C."/>
            <person name="Birren B."/>
        </authorList>
    </citation>
    <scope>NUCLEOTIDE SEQUENCE</scope>
    <source>
        <strain evidence="13">R3-111a-1</strain>
    </source>
</reference>
<feature type="transmembrane region" description="Helical" evidence="11">
    <location>
        <begin position="220"/>
        <end position="239"/>
    </location>
</feature>
<dbReference type="Proteomes" id="UP000006039">
    <property type="component" value="Unassembled WGS sequence"/>
</dbReference>
<name>J3P1Q9_GAET3</name>
<dbReference type="Pfam" id="PF01794">
    <property type="entry name" value="Ferric_reduct"/>
    <property type="match status" value="1"/>
</dbReference>
<dbReference type="eggNOG" id="KOG0039">
    <property type="taxonomic scope" value="Eukaryota"/>
</dbReference>
<feature type="transmembrane region" description="Helical" evidence="11">
    <location>
        <begin position="182"/>
        <end position="199"/>
    </location>
</feature>
<accession>J3P1Q9</accession>
<evidence type="ECO:0000256" key="1">
    <source>
        <dbReference type="ARBA" id="ARBA00004141"/>
    </source>
</evidence>
<dbReference type="GO" id="GO:0006826">
    <property type="term" value="P:iron ion transport"/>
    <property type="evidence" value="ECO:0007669"/>
    <property type="project" value="TreeGrafter"/>
</dbReference>
<keyword evidence="7" id="KW-0560">Oxidoreductase</keyword>
<keyword evidence="15" id="KW-1185">Reference proteome</keyword>
<dbReference type="Pfam" id="PF08030">
    <property type="entry name" value="NAD_binding_6"/>
    <property type="match status" value="1"/>
</dbReference>
<evidence type="ECO:0000256" key="8">
    <source>
        <dbReference type="ARBA" id="ARBA00023065"/>
    </source>
</evidence>
<dbReference type="SFLD" id="SFLDG01168">
    <property type="entry name" value="Ferric_reductase_subgroup_(FRE"/>
    <property type="match status" value="1"/>
</dbReference>
<keyword evidence="9 11" id="KW-0472">Membrane</keyword>
<dbReference type="InterPro" id="IPR013130">
    <property type="entry name" value="Fe3_Rdtase_TM_dom"/>
</dbReference>
<evidence type="ECO:0000313" key="14">
    <source>
        <dbReference type="EnsemblFungi" id="EJT73601"/>
    </source>
</evidence>
<dbReference type="Pfam" id="PF08022">
    <property type="entry name" value="FAD_binding_8"/>
    <property type="match status" value="1"/>
</dbReference>
<dbReference type="GO" id="GO:0015677">
    <property type="term" value="P:copper ion import"/>
    <property type="evidence" value="ECO:0007669"/>
    <property type="project" value="TreeGrafter"/>
</dbReference>
<dbReference type="VEuPathDB" id="FungiDB:GGTG_07457"/>
<keyword evidence="5" id="KW-0249">Electron transport</keyword>
<feature type="transmembrane region" description="Helical" evidence="11">
    <location>
        <begin position="133"/>
        <end position="153"/>
    </location>
</feature>
<evidence type="ECO:0000256" key="9">
    <source>
        <dbReference type="ARBA" id="ARBA00023136"/>
    </source>
</evidence>
<dbReference type="GO" id="GO:0005886">
    <property type="term" value="C:plasma membrane"/>
    <property type="evidence" value="ECO:0007669"/>
    <property type="project" value="TreeGrafter"/>
</dbReference>
<dbReference type="GO" id="GO:0006879">
    <property type="term" value="P:intracellular iron ion homeostasis"/>
    <property type="evidence" value="ECO:0007669"/>
    <property type="project" value="TreeGrafter"/>
</dbReference>
<dbReference type="PANTHER" id="PTHR32361">
    <property type="entry name" value="FERRIC/CUPRIC REDUCTASE TRANSMEMBRANE COMPONENT"/>
    <property type="match status" value="1"/>
</dbReference>
<evidence type="ECO:0000256" key="2">
    <source>
        <dbReference type="ARBA" id="ARBA00006278"/>
    </source>
</evidence>
<evidence type="ECO:0000256" key="10">
    <source>
        <dbReference type="SAM" id="MobiDB-lite"/>
    </source>
</evidence>
<feature type="transmembrane region" description="Helical" evidence="11">
    <location>
        <begin position="259"/>
        <end position="282"/>
    </location>
</feature>
<dbReference type="InterPro" id="IPR013121">
    <property type="entry name" value="Fe_red_NAD-bd_6"/>
</dbReference>
<gene>
    <name evidence="14" type="primary">20347915</name>
    <name evidence="13" type="ORF">GGTG_07457</name>
</gene>
<dbReference type="InterPro" id="IPR013112">
    <property type="entry name" value="FAD-bd_8"/>
</dbReference>
<reference evidence="14" key="4">
    <citation type="journal article" date="2015" name="G3 (Bethesda)">
        <title>Genome sequences of three phytopathogenic species of the Magnaporthaceae family of fungi.</title>
        <authorList>
            <person name="Okagaki L.H."/>
            <person name="Nunes C.C."/>
            <person name="Sailsbery J."/>
            <person name="Clay B."/>
            <person name="Brown D."/>
            <person name="John T."/>
            <person name="Oh Y."/>
            <person name="Young N."/>
            <person name="Fitzgerald M."/>
            <person name="Haas B.J."/>
            <person name="Zeng Q."/>
            <person name="Young S."/>
            <person name="Adiconis X."/>
            <person name="Fan L."/>
            <person name="Levin J.Z."/>
            <person name="Mitchell T.K."/>
            <person name="Okubara P.A."/>
            <person name="Farman M.L."/>
            <person name="Kohn L.M."/>
            <person name="Birren B."/>
            <person name="Ma L.-J."/>
            <person name="Dean R.A."/>
        </authorList>
    </citation>
    <scope>NUCLEOTIDE SEQUENCE</scope>
    <source>
        <strain evidence="14">R3-111a-1</strain>
    </source>
</reference>
<keyword evidence="3" id="KW-0813">Transport</keyword>
<dbReference type="GO" id="GO:0000293">
    <property type="term" value="F:ferric-chelate reductase activity"/>
    <property type="evidence" value="ECO:0007669"/>
    <property type="project" value="UniProtKB-ARBA"/>
</dbReference>
<evidence type="ECO:0000256" key="11">
    <source>
        <dbReference type="SAM" id="Phobius"/>
    </source>
</evidence>
<dbReference type="GeneID" id="20347915"/>
<protein>
    <submittedName>
        <fullName evidence="13">Ferric reductase</fullName>
    </submittedName>
</protein>
<dbReference type="STRING" id="644352.J3P1Q9"/>
<evidence type="ECO:0000256" key="4">
    <source>
        <dbReference type="ARBA" id="ARBA00022692"/>
    </source>
</evidence>
<dbReference type="CDD" id="cd06186">
    <property type="entry name" value="NOX_Duox_like_FAD_NADP"/>
    <property type="match status" value="1"/>
</dbReference>
<feature type="domain" description="FAD-binding FR-type" evidence="12">
    <location>
        <begin position="349"/>
        <end position="478"/>
    </location>
</feature>
<proteinExistence type="inferred from homology"/>
<comment type="subcellular location">
    <subcellularLocation>
        <location evidence="1">Membrane</location>
        <topology evidence="1">Multi-pass membrane protein</topology>
    </subcellularLocation>
</comment>
<dbReference type="SFLD" id="SFLDS00052">
    <property type="entry name" value="Ferric_Reductase_Domain"/>
    <property type="match status" value="1"/>
</dbReference>
<evidence type="ECO:0000256" key="7">
    <source>
        <dbReference type="ARBA" id="ARBA00023002"/>
    </source>
</evidence>
<evidence type="ECO:0000256" key="3">
    <source>
        <dbReference type="ARBA" id="ARBA00022448"/>
    </source>
</evidence>
<reference evidence="13" key="2">
    <citation type="submission" date="2010-07" db="EMBL/GenBank/DDBJ databases">
        <authorList>
            <consortium name="The Broad Institute Genome Sequencing Platform"/>
            <consortium name="Broad Institute Genome Sequencing Center for Infectious Disease"/>
            <person name="Ma L.-J."/>
            <person name="Dead R."/>
            <person name="Young S."/>
            <person name="Zeng Q."/>
            <person name="Koehrsen M."/>
            <person name="Alvarado L."/>
            <person name="Berlin A."/>
            <person name="Chapman S.B."/>
            <person name="Chen Z."/>
            <person name="Freedman E."/>
            <person name="Gellesch M."/>
            <person name="Goldberg J."/>
            <person name="Griggs A."/>
            <person name="Gujja S."/>
            <person name="Heilman E.R."/>
            <person name="Heiman D."/>
            <person name="Hepburn T."/>
            <person name="Howarth C."/>
            <person name="Jen D."/>
            <person name="Larson L."/>
            <person name="Mehta T."/>
            <person name="Neiman D."/>
            <person name="Pearson M."/>
            <person name="Roberts A."/>
            <person name="Saif S."/>
            <person name="Shea T."/>
            <person name="Shenoy N."/>
            <person name="Sisk P."/>
            <person name="Stolte C."/>
            <person name="Sykes S."/>
            <person name="Walk T."/>
            <person name="White J."/>
            <person name="Yandava C."/>
            <person name="Haas B."/>
            <person name="Nusbaum C."/>
            <person name="Birren B."/>
        </authorList>
    </citation>
    <scope>NUCLEOTIDE SEQUENCE</scope>
    <source>
        <strain evidence="13">R3-111a-1</strain>
    </source>
</reference>
<dbReference type="EnsemblFungi" id="EJT73601">
    <property type="protein sequence ID" value="EJT73601"/>
    <property type="gene ID" value="GGTG_07457"/>
</dbReference>
<dbReference type="AlphaFoldDB" id="J3P1Q9"/>
<dbReference type="PANTHER" id="PTHR32361:SF3">
    <property type="entry name" value="REDUCTASE, PUTATIVE (AFU_ORTHOLOGUE AFUA_6G13750)-RELATED"/>
    <property type="match status" value="1"/>
</dbReference>
<feature type="compositionally biased region" description="Low complexity" evidence="10">
    <location>
        <begin position="576"/>
        <end position="589"/>
    </location>
</feature>
<feature type="transmembrane region" description="Helical" evidence="11">
    <location>
        <begin position="294"/>
        <end position="312"/>
    </location>
</feature>
<dbReference type="Gene3D" id="3.40.50.80">
    <property type="entry name" value="Nucleotide-binding domain of ferredoxin-NADP reductase (FNR) module"/>
    <property type="match status" value="1"/>
</dbReference>
<dbReference type="PROSITE" id="PS51384">
    <property type="entry name" value="FAD_FR"/>
    <property type="match status" value="1"/>
</dbReference>
<dbReference type="RefSeq" id="XP_009223545.1">
    <property type="nucleotide sequence ID" value="XM_009225281.1"/>
</dbReference>